<comment type="caution">
    <text evidence="2">The sequence shown here is derived from an EMBL/GenBank/DDBJ whole genome shotgun (WGS) entry which is preliminary data.</text>
</comment>
<protein>
    <submittedName>
        <fullName evidence="2">Uncharacterized protein</fullName>
    </submittedName>
</protein>
<feature type="transmembrane region" description="Helical" evidence="1">
    <location>
        <begin position="29"/>
        <end position="54"/>
    </location>
</feature>
<gene>
    <name evidence="2" type="ORF">HNR37_000696</name>
</gene>
<name>A0A7W7Y3Y8_9BACT</name>
<dbReference type="AlphaFoldDB" id="A0A7W7Y3Y8"/>
<evidence type="ECO:0000313" key="3">
    <source>
        <dbReference type="Proteomes" id="UP000528322"/>
    </source>
</evidence>
<keyword evidence="1" id="KW-1133">Transmembrane helix</keyword>
<organism evidence="2 3">
    <name type="scientific">Desulfurispira natronophila</name>
    <dbReference type="NCBI Taxonomy" id="682562"/>
    <lineage>
        <taxon>Bacteria</taxon>
        <taxon>Pseudomonadati</taxon>
        <taxon>Chrysiogenota</taxon>
        <taxon>Chrysiogenia</taxon>
        <taxon>Chrysiogenales</taxon>
        <taxon>Chrysiogenaceae</taxon>
        <taxon>Desulfurispira</taxon>
    </lineage>
</organism>
<keyword evidence="3" id="KW-1185">Reference proteome</keyword>
<accession>A0A7W7Y3Y8</accession>
<keyword evidence="1" id="KW-0812">Transmembrane</keyword>
<dbReference type="EMBL" id="JACHID010000003">
    <property type="protein sequence ID" value="MBB5021387.1"/>
    <property type="molecule type" value="Genomic_DNA"/>
</dbReference>
<keyword evidence="1" id="KW-0472">Membrane</keyword>
<proteinExistence type="predicted"/>
<reference evidence="2 3" key="1">
    <citation type="submission" date="2020-08" db="EMBL/GenBank/DDBJ databases">
        <title>Genomic Encyclopedia of Type Strains, Phase IV (KMG-IV): sequencing the most valuable type-strain genomes for metagenomic binning, comparative biology and taxonomic classification.</title>
        <authorList>
            <person name="Goeker M."/>
        </authorList>
    </citation>
    <scope>NUCLEOTIDE SEQUENCE [LARGE SCALE GENOMIC DNA]</scope>
    <source>
        <strain evidence="2 3">DSM 22071</strain>
    </source>
</reference>
<evidence type="ECO:0000256" key="1">
    <source>
        <dbReference type="SAM" id="Phobius"/>
    </source>
</evidence>
<evidence type="ECO:0000313" key="2">
    <source>
        <dbReference type="EMBL" id="MBB5021387.1"/>
    </source>
</evidence>
<dbReference type="Proteomes" id="UP000528322">
    <property type="component" value="Unassembled WGS sequence"/>
</dbReference>
<sequence>MKSHIYFRLQETFRFLVAVLRTRSGRAFLAIYTLNAFLLALIMLLGLSVLLFGLFEGMVLRRRTMLMSLGMLVTMLVTVPLLSMPFFSFKDIVNHCIHFFVRRRLFVNLSDHVFYRPTINGNISLHLAKAHAILSQKHQLMLSNPGPKSNISRQLAISLSRSIRDAVRLSRDLVENGRLRKEQMIVGATYSYLFGAAKSKLGLQRHKPAWPSRLLSNIFYRLGALHAVYMYFIIHDSLPTSYDPVYFMASIEDVVKESKARD</sequence>
<feature type="transmembrane region" description="Helical" evidence="1">
    <location>
        <begin position="66"/>
        <end position="87"/>
    </location>
</feature>